<organism evidence="6 7">
    <name type="scientific">Cymbomonas tetramitiformis</name>
    <dbReference type="NCBI Taxonomy" id="36881"/>
    <lineage>
        <taxon>Eukaryota</taxon>
        <taxon>Viridiplantae</taxon>
        <taxon>Chlorophyta</taxon>
        <taxon>Pyramimonadophyceae</taxon>
        <taxon>Pyramimonadales</taxon>
        <taxon>Pyramimonadaceae</taxon>
        <taxon>Cymbomonas</taxon>
    </lineage>
</organism>
<evidence type="ECO:0000256" key="3">
    <source>
        <dbReference type="ARBA" id="ARBA00023136"/>
    </source>
</evidence>
<comment type="subcellular location">
    <subcellularLocation>
        <location evidence="1">Lysosome membrane</location>
    </subcellularLocation>
</comment>
<evidence type="ECO:0000256" key="4">
    <source>
        <dbReference type="ARBA" id="ARBA00023228"/>
    </source>
</evidence>
<feature type="compositionally biased region" description="Polar residues" evidence="5">
    <location>
        <begin position="145"/>
        <end position="176"/>
    </location>
</feature>
<evidence type="ECO:0000256" key="1">
    <source>
        <dbReference type="ARBA" id="ARBA00004656"/>
    </source>
</evidence>
<dbReference type="InterPro" id="IPR019320">
    <property type="entry name" value="BORCS8"/>
</dbReference>
<comment type="caution">
    <text evidence="6">The sequence shown here is derived from an EMBL/GenBank/DDBJ whole genome shotgun (WGS) entry which is preliminary data.</text>
</comment>
<evidence type="ECO:0000256" key="2">
    <source>
        <dbReference type="ARBA" id="ARBA00010463"/>
    </source>
</evidence>
<gene>
    <name evidence="6" type="ORF">CYMTET_5070</name>
</gene>
<dbReference type="EMBL" id="LGRX02000862">
    <property type="protein sequence ID" value="KAK3287417.1"/>
    <property type="molecule type" value="Genomic_DNA"/>
</dbReference>
<name>A0AAE0LJG2_9CHLO</name>
<protein>
    <submittedName>
        <fullName evidence="6">Uncharacterized protein</fullName>
    </submittedName>
</protein>
<accession>A0AAE0LJG2</accession>
<dbReference type="AlphaFoldDB" id="A0AAE0LJG2"/>
<feature type="region of interest" description="Disordered" evidence="5">
    <location>
        <begin position="123"/>
        <end position="204"/>
    </location>
</feature>
<keyword evidence="3" id="KW-0472">Membrane</keyword>
<dbReference type="Proteomes" id="UP001190700">
    <property type="component" value="Unassembled WGS sequence"/>
</dbReference>
<evidence type="ECO:0000313" key="6">
    <source>
        <dbReference type="EMBL" id="KAK3287417.1"/>
    </source>
</evidence>
<evidence type="ECO:0000313" key="7">
    <source>
        <dbReference type="Proteomes" id="UP001190700"/>
    </source>
</evidence>
<dbReference type="PANTHER" id="PTHR21146">
    <property type="entry name" value="MEF2B PROTEIN"/>
    <property type="match status" value="1"/>
</dbReference>
<dbReference type="Pfam" id="PF10167">
    <property type="entry name" value="BORCS8"/>
    <property type="match status" value="1"/>
</dbReference>
<feature type="compositionally biased region" description="Low complexity" evidence="5">
    <location>
        <begin position="177"/>
        <end position="191"/>
    </location>
</feature>
<reference evidence="6 7" key="1">
    <citation type="journal article" date="2015" name="Genome Biol. Evol.">
        <title>Comparative Genomics of a Bacterivorous Green Alga Reveals Evolutionary Causalities and Consequences of Phago-Mixotrophic Mode of Nutrition.</title>
        <authorList>
            <person name="Burns J.A."/>
            <person name="Paasch A."/>
            <person name="Narechania A."/>
            <person name="Kim E."/>
        </authorList>
    </citation>
    <scope>NUCLEOTIDE SEQUENCE [LARGE SCALE GENOMIC DNA]</scope>
    <source>
        <strain evidence="6 7">PLY_AMNH</strain>
    </source>
</reference>
<evidence type="ECO:0000256" key="5">
    <source>
        <dbReference type="SAM" id="MobiDB-lite"/>
    </source>
</evidence>
<dbReference type="GO" id="GO:0005765">
    <property type="term" value="C:lysosomal membrane"/>
    <property type="evidence" value="ECO:0007669"/>
    <property type="project" value="UniProtKB-SubCell"/>
</dbReference>
<proteinExistence type="inferred from homology"/>
<comment type="similarity">
    <text evidence="2">Belongs to the BORCS8 family.</text>
</comment>
<keyword evidence="7" id="KW-1185">Reference proteome</keyword>
<dbReference type="PANTHER" id="PTHR21146:SF0">
    <property type="entry name" value="BLOC-1-RELATED COMPLEX SUBUNIT 8"/>
    <property type="match status" value="1"/>
</dbReference>
<sequence>MLSDLDVDWFKATLNSTENVDPKAYTDSLNGVSNSLSDYVKQTANEPSMGLFYMQEHVRKSATNVVEYKKKMEETKQMLDFQRLDVDEALEITKKMKEVGPPAFFRMQASLYRATAAAAACQKDSKGRWRNSLSGGSFSSGGGSQTRRGTAKYAQNSASSPWSTPTLSGGPSNAGLSSSPTSSVTPTSGSPIDATILNQPDTTR</sequence>
<keyword evidence="4" id="KW-0458">Lysosome</keyword>